<dbReference type="AlphaFoldDB" id="A0A6B8VU01"/>
<evidence type="ECO:0000256" key="1">
    <source>
        <dbReference type="SAM" id="MobiDB-lite"/>
    </source>
</evidence>
<dbReference type="KEGG" id="ckw:CKALI_11315"/>
<feature type="region of interest" description="Disordered" evidence="1">
    <location>
        <begin position="1"/>
        <end position="84"/>
    </location>
</feature>
<gene>
    <name evidence="2" type="ORF">CKALI_11315</name>
</gene>
<feature type="compositionally biased region" description="Basic and acidic residues" evidence="1">
    <location>
        <begin position="38"/>
        <end position="84"/>
    </location>
</feature>
<reference evidence="3" key="1">
    <citation type="submission" date="2019-11" db="EMBL/GenBank/DDBJ databases">
        <title>Complete genome sequence of Corynebacterium kalinowskii 1959, a novel Corynebacterium species isolated from soil of a small paddock in Vilsendorf, Germany.</title>
        <authorList>
            <person name="Schaffert L."/>
            <person name="Ruwe M."/>
            <person name="Milse J."/>
            <person name="Hanuschka K."/>
            <person name="Ortseifen V."/>
            <person name="Droste J."/>
            <person name="Brandt D."/>
            <person name="Schlueter L."/>
            <person name="Kutter Y."/>
            <person name="Vinke S."/>
            <person name="Viehoefer P."/>
            <person name="Jacob L."/>
            <person name="Luebke N.-C."/>
            <person name="Schulte-Berndt E."/>
            <person name="Hain C."/>
            <person name="Linder M."/>
            <person name="Schmidt P."/>
            <person name="Wollenschlaeger L."/>
            <person name="Luttermann T."/>
            <person name="Thieme E."/>
            <person name="Hassa J."/>
            <person name="Haak M."/>
            <person name="Wittchen M."/>
            <person name="Mentz A."/>
            <person name="Persicke M."/>
            <person name="Busche T."/>
            <person name="Ruckert C."/>
        </authorList>
    </citation>
    <scope>NUCLEOTIDE SEQUENCE [LARGE SCALE GENOMIC DNA]</scope>
    <source>
        <strain evidence="3">1959</strain>
    </source>
</reference>
<dbReference type="EMBL" id="CP046452">
    <property type="protein sequence ID" value="QGU03107.1"/>
    <property type="molecule type" value="Genomic_DNA"/>
</dbReference>
<dbReference type="Proteomes" id="UP000427071">
    <property type="component" value="Chromosome"/>
</dbReference>
<sequence>MSTPATDQIPVEQPGQEQAQQTPVQTPQVPGEQQATQPEDHKGLSAEDKDAVIEKLRKENAQRRVESKELKERAQKWDEFEESQKTELQRATEAQTKLAEENARLQAANTQLTLATAYGIKAEDIALLGTGTAEEMEERAKRIQELYGASQSAPTPPPSQRPHEGFIPGTGQRQDIPDDTYPAGWTPKPLRKN</sequence>
<proteinExistence type="predicted"/>
<keyword evidence="3" id="KW-1185">Reference proteome</keyword>
<feature type="compositionally biased region" description="Low complexity" evidence="1">
    <location>
        <begin position="10"/>
        <end position="34"/>
    </location>
</feature>
<accession>A0A6B8VU01</accession>
<dbReference type="RefSeq" id="WP_156193430.1">
    <property type="nucleotide sequence ID" value="NZ_CP046452.1"/>
</dbReference>
<name>A0A6B8VU01_9CORY</name>
<evidence type="ECO:0000313" key="2">
    <source>
        <dbReference type="EMBL" id="QGU03107.1"/>
    </source>
</evidence>
<evidence type="ECO:0008006" key="4">
    <source>
        <dbReference type="Google" id="ProtNLM"/>
    </source>
</evidence>
<organism evidence="2 3">
    <name type="scientific">Corynebacterium kalinowskii</name>
    <dbReference type="NCBI Taxonomy" id="2675216"/>
    <lineage>
        <taxon>Bacteria</taxon>
        <taxon>Bacillati</taxon>
        <taxon>Actinomycetota</taxon>
        <taxon>Actinomycetes</taxon>
        <taxon>Mycobacteriales</taxon>
        <taxon>Corynebacteriaceae</taxon>
        <taxon>Corynebacterium</taxon>
    </lineage>
</organism>
<evidence type="ECO:0000313" key="3">
    <source>
        <dbReference type="Proteomes" id="UP000427071"/>
    </source>
</evidence>
<feature type="region of interest" description="Disordered" evidence="1">
    <location>
        <begin position="143"/>
        <end position="193"/>
    </location>
</feature>
<protein>
    <recommendedName>
        <fullName evidence="4">Scaffolding protein</fullName>
    </recommendedName>
</protein>